<dbReference type="PANTHER" id="PTHR14700">
    <property type="entry name" value="PENTATRICOPEPTIDE REPEAT-CONTAINING PROTEIN 2, MITOCHONDRIAL"/>
    <property type="match status" value="1"/>
</dbReference>
<dbReference type="PANTHER" id="PTHR14700:SF0">
    <property type="entry name" value="PENTATRICOPEPTIDE REPEAT-CONTAINING PROTEIN 2, MITOCHONDRIAL"/>
    <property type="match status" value="1"/>
</dbReference>
<accession>A0A8J2P4H6</accession>
<gene>
    <name evidence="1" type="ORF">AFUS01_LOCUS14151</name>
</gene>
<dbReference type="GO" id="GO:0050684">
    <property type="term" value="P:regulation of mRNA processing"/>
    <property type="evidence" value="ECO:0007669"/>
    <property type="project" value="InterPro"/>
</dbReference>
<keyword evidence="2" id="KW-1185">Reference proteome</keyword>
<dbReference type="InterPro" id="IPR034629">
    <property type="entry name" value="PTCD2"/>
</dbReference>
<dbReference type="Proteomes" id="UP000708208">
    <property type="component" value="Unassembled WGS sequence"/>
</dbReference>
<name>A0A8J2P4H6_9HEXA</name>
<dbReference type="GO" id="GO:0005739">
    <property type="term" value="C:mitochondrion"/>
    <property type="evidence" value="ECO:0007669"/>
    <property type="project" value="InterPro"/>
</dbReference>
<dbReference type="EMBL" id="CAJVCH010118546">
    <property type="protein sequence ID" value="CAG7725176.1"/>
    <property type="molecule type" value="Genomic_DNA"/>
</dbReference>
<dbReference type="GO" id="GO:0007005">
    <property type="term" value="P:mitochondrion organization"/>
    <property type="evidence" value="ECO:0007669"/>
    <property type="project" value="TreeGrafter"/>
</dbReference>
<proteinExistence type="predicted"/>
<reference evidence="1" key="1">
    <citation type="submission" date="2021-06" db="EMBL/GenBank/DDBJ databases">
        <authorList>
            <person name="Hodson N. C."/>
            <person name="Mongue J. A."/>
            <person name="Jaron S. K."/>
        </authorList>
    </citation>
    <scope>NUCLEOTIDE SEQUENCE</scope>
</reference>
<organism evidence="1 2">
    <name type="scientific">Allacma fusca</name>
    <dbReference type="NCBI Taxonomy" id="39272"/>
    <lineage>
        <taxon>Eukaryota</taxon>
        <taxon>Metazoa</taxon>
        <taxon>Ecdysozoa</taxon>
        <taxon>Arthropoda</taxon>
        <taxon>Hexapoda</taxon>
        <taxon>Collembola</taxon>
        <taxon>Symphypleona</taxon>
        <taxon>Sminthuridae</taxon>
        <taxon>Allacma</taxon>
    </lineage>
</organism>
<evidence type="ECO:0000313" key="1">
    <source>
        <dbReference type="EMBL" id="CAG7725176.1"/>
    </source>
</evidence>
<evidence type="ECO:0000313" key="2">
    <source>
        <dbReference type="Proteomes" id="UP000708208"/>
    </source>
</evidence>
<protein>
    <recommendedName>
        <fullName evidence="3">Pentatricopeptide repeat-containing protein 2, mitochondrial</fullName>
    </recommendedName>
</protein>
<evidence type="ECO:0008006" key="3">
    <source>
        <dbReference type="Google" id="ProtNLM"/>
    </source>
</evidence>
<comment type="caution">
    <text evidence="1">The sequence shown here is derived from an EMBL/GenBank/DDBJ whole genome shotgun (WGS) entry which is preliminary data.</text>
</comment>
<dbReference type="GO" id="GO:0003723">
    <property type="term" value="F:RNA binding"/>
    <property type="evidence" value="ECO:0007669"/>
    <property type="project" value="TreeGrafter"/>
</dbReference>
<sequence length="362" mass="41274">MLLSDFYGIRTDKTFSKFPRCSLSFPVLSRSPWNWQGSLRTLYSGEWLELDAYEKSRNRARTQFREDLKNIVHLAEDEPADLALVLQMLKKFSQENKQFRFGNFVVGPVVMRMYHFLNKPTQAVATFRDEELNDVLSVFEVAKAKPVQGIKYPLSITVLALASCWKLNSLESYKYALQVLNDLTEIGSKTTLRGVTFVAALALQQNAPSVALEILSLVRSSNYFTVKNLKIAALADLDRPEDAFHLLRHAVETSEDPVSEKRSTICKDVLEKLAAAVGRLRNKEISLEFERIQKAMSEVQLISNDTIQVFLDTEIEYTPNKPGLNKQPFQRDTLGKSFRVGQSISVSPRRNPVYNRERQSIN</sequence>
<dbReference type="OrthoDB" id="6073372at2759"/>
<dbReference type="AlphaFoldDB" id="A0A8J2P4H6"/>